<organism evidence="2 3">
    <name type="scientific">Thermococcus chitonophagus</name>
    <dbReference type="NCBI Taxonomy" id="54262"/>
    <lineage>
        <taxon>Archaea</taxon>
        <taxon>Methanobacteriati</taxon>
        <taxon>Methanobacteriota</taxon>
        <taxon>Thermococci</taxon>
        <taxon>Thermococcales</taxon>
        <taxon>Thermococcaceae</taxon>
        <taxon>Thermococcus</taxon>
    </lineage>
</organism>
<gene>
    <name evidence="1" type="ORF">A3L04_00210</name>
    <name evidence="2" type="ORF">CHITON_0035</name>
</gene>
<dbReference type="STRING" id="54262.CHITON_0035"/>
<reference evidence="1 4" key="3">
    <citation type="submission" date="2016-04" db="EMBL/GenBank/DDBJ databases">
        <title>Complete genome sequence of Thermococcus chitonophagus type strain GC74.</title>
        <authorList>
            <person name="Oger P.M."/>
        </authorList>
    </citation>
    <scope>NUCLEOTIDE SEQUENCE [LARGE SCALE GENOMIC DNA]</scope>
    <source>
        <strain evidence="1 4">GC74</strain>
    </source>
</reference>
<name>A0A161JX99_9EURY</name>
<dbReference type="Proteomes" id="UP000250189">
    <property type="component" value="Chromosome"/>
</dbReference>
<protein>
    <submittedName>
        <fullName evidence="2">Uncharacterized protein</fullName>
    </submittedName>
</protein>
<keyword evidence="4" id="KW-1185">Reference proteome</keyword>
<dbReference type="KEGG" id="tch:CHITON_0035"/>
<accession>A0A161JX99</accession>
<evidence type="ECO:0000313" key="1">
    <source>
        <dbReference type="EMBL" id="ASJ15606.1"/>
    </source>
</evidence>
<dbReference type="EMBL" id="LN999010">
    <property type="protein sequence ID" value="CUX76814.1"/>
    <property type="molecule type" value="Genomic_DNA"/>
</dbReference>
<dbReference type="EMBL" id="CP015193">
    <property type="protein sequence ID" value="ASJ15606.1"/>
    <property type="molecule type" value="Genomic_DNA"/>
</dbReference>
<dbReference type="RefSeq" id="WP_068575612.1">
    <property type="nucleotide sequence ID" value="NZ_CP015193.1"/>
</dbReference>
<reference evidence="2" key="2">
    <citation type="submission" date="2016-01" db="EMBL/GenBank/DDBJ databases">
        <authorList>
            <person name="McClelland M."/>
            <person name="Jain A."/>
            <person name="Saraogi P."/>
            <person name="Mendelson R."/>
            <person name="Westerman R."/>
            <person name="SanMiguel P."/>
            <person name="Csonka L."/>
        </authorList>
    </citation>
    <scope>NUCLEOTIDE SEQUENCE</scope>
    <source>
        <strain evidence="2">1</strain>
    </source>
</reference>
<dbReference type="AlphaFoldDB" id="A0A161JX99"/>
<evidence type="ECO:0000313" key="4">
    <source>
        <dbReference type="Proteomes" id="UP000250189"/>
    </source>
</evidence>
<proteinExistence type="predicted"/>
<dbReference type="OrthoDB" id="374139at2157"/>
<reference evidence="3" key="1">
    <citation type="submission" date="2016-01" db="EMBL/GenBank/DDBJ databases">
        <authorList>
            <person name="Vorgias C.E."/>
        </authorList>
    </citation>
    <scope>NUCLEOTIDE SEQUENCE [LARGE SCALE GENOMIC DNA]</scope>
</reference>
<evidence type="ECO:0000313" key="2">
    <source>
        <dbReference type="EMBL" id="CUX76814.1"/>
    </source>
</evidence>
<dbReference type="Proteomes" id="UP000093069">
    <property type="component" value="Chromosome I"/>
</dbReference>
<evidence type="ECO:0000313" key="3">
    <source>
        <dbReference type="Proteomes" id="UP000093069"/>
    </source>
</evidence>
<dbReference type="GeneID" id="33320946"/>
<sequence>MNTKTKLLLIIILVFGSIVPMNFVMGYAPVSVAILGKWIDTADGVTSANIELTARYGSAYLTFKVVISGKYGVTAGAASGYSIAHLSNGKVAVSPKYLLQVKAKELDGLEKDVRYYKTYYWKKKVMEKTDYGYRVNAVAYVKVVRKIIHSIWKDYTEVVIYNPNVDVGGRVYIHE</sequence>